<dbReference type="InterPro" id="IPR034804">
    <property type="entry name" value="SQR/QFR_C/D"/>
</dbReference>
<keyword evidence="3 5" id="KW-1133">Transmembrane helix</keyword>
<dbReference type="Pfam" id="PF02300">
    <property type="entry name" value="Fumarate_red_C"/>
    <property type="match status" value="1"/>
</dbReference>
<evidence type="ECO:0000313" key="6">
    <source>
        <dbReference type="EMBL" id="TCO44605.1"/>
    </source>
</evidence>
<keyword evidence="2 5" id="KW-0812">Transmembrane</keyword>
<dbReference type="RefSeq" id="WP_132153730.1">
    <property type="nucleotide sequence ID" value="NZ_SLWR01000010.1"/>
</dbReference>
<gene>
    <name evidence="6" type="ORF">EV646_110320</name>
</gene>
<dbReference type="Gene3D" id="1.20.1300.10">
    <property type="entry name" value="Fumarate reductase/succinate dehydrogenase, transmembrane subunit"/>
    <property type="match status" value="1"/>
</dbReference>
<keyword evidence="7" id="KW-1185">Reference proteome</keyword>
<evidence type="ECO:0000256" key="4">
    <source>
        <dbReference type="ARBA" id="ARBA00023136"/>
    </source>
</evidence>
<comment type="caution">
    <text evidence="6">The sequence shown here is derived from an EMBL/GenBank/DDBJ whole genome shotgun (WGS) entry which is preliminary data.</text>
</comment>
<keyword evidence="1" id="KW-1003">Cell membrane</keyword>
<evidence type="ECO:0000256" key="2">
    <source>
        <dbReference type="ARBA" id="ARBA00022692"/>
    </source>
</evidence>
<keyword evidence="4 5" id="KW-0472">Membrane</keyword>
<dbReference type="InterPro" id="IPR003510">
    <property type="entry name" value="Fumarate_red_C"/>
</dbReference>
<dbReference type="PIRSF" id="PIRSF000180">
    <property type="entry name" value="FrdC"/>
    <property type="match status" value="1"/>
</dbReference>
<dbReference type="OrthoDB" id="8909678at2"/>
<feature type="transmembrane region" description="Helical" evidence="5">
    <location>
        <begin position="68"/>
        <end position="91"/>
    </location>
</feature>
<name>A0A4R2IPG1_9ACTN</name>
<evidence type="ECO:0000256" key="1">
    <source>
        <dbReference type="ARBA" id="ARBA00022475"/>
    </source>
</evidence>
<evidence type="ECO:0000313" key="7">
    <source>
        <dbReference type="Proteomes" id="UP000295573"/>
    </source>
</evidence>
<organism evidence="6 7">
    <name type="scientific">Kribbella antiqua</name>
    <dbReference type="NCBI Taxonomy" id="2512217"/>
    <lineage>
        <taxon>Bacteria</taxon>
        <taxon>Bacillati</taxon>
        <taxon>Actinomycetota</taxon>
        <taxon>Actinomycetes</taxon>
        <taxon>Propionibacteriales</taxon>
        <taxon>Kribbellaceae</taxon>
        <taxon>Kribbella</taxon>
    </lineage>
</organism>
<evidence type="ECO:0000256" key="3">
    <source>
        <dbReference type="ARBA" id="ARBA00022989"/>
    </source>
</evidence>
<feature type="transmembrane region" description="Helical" evidence="5">
    <location>
        <begin position="112"/>
        <end position="130"/>
    </location>
</feature>
<feature type="transmembrane region" description="Helical" evidence="5">
    <location>
        <begin position="24"/>
        <end position="48"/>
    </location>
</feature>
<accession>A0A4R2IPG1</accession>
<reference evidence="6 7" key="1">
    <citation type="journal article" date="2015" name="Stand. Genomic Sci.">
        <title>Genomic Encyclopedia of Bacterial and Archaeal Type Strains, Phase III: the genomes of soil and plant-associated and newly described type strains.</title>
        <authorList>
            <person name="Whitman W.B."/>
            <person name="Woyke T."/>
            <person name="Klenk H.P."/>
            <person name="Zhou Y."/>
            <person name="Lilburn T.G."/>
            <person name="Beck B.J."/>
            <person name="De Vos P."/>
            <person name="Vandamme P."/>
            <person name="Eisen J.A."/>
            <person name="Garrity G."/>
            <person name="Hugenholtz P."/>
            <person name="Kyrpides N.C."/>
        </authorList>
    </citation>
    <scope>NUCLEOTIDE SEQUENCE [LARGE SCALE GENOMIC DNA]</scope>
    <source>
        <strain evidence="6 7">VKM Ac-2541</strain>
    </source>
</reference>
<protein>
    <submittedName>
        <fullName evidence="6">Fumarate reductase subunit C</fullName>
    </submittedName>
</protein>
<dbReference type="GO" id="GO:0016020">
    <property type="term" value="C:membrane"/>
    <property type="evidence" value="ECO:0007669"/>
    <property type="project" value="InterPro"/>
</dbReference>
<sequence length="131" mass="14920">MTASTGRSYRRPIALFWWLSRRSYLLFVLRELSAVFVAWFVVYLLLLVNAIGDGAPSYARFVDWSGSSWVLVLNLIALAFVLLHVVTWFGLAPRAMVVRLRGHRIPPPQIVAAHYLAWLLLSAIVAWVVLR</sequence>
<proteinExistence type="predicted"/>
<dbReference type="EMBL" id="SLWR01000010">
    <property type="protein sequence ID" value="TCO44605.1"/>
    <property type="molecule type" value="Genomic_DNA"/>
</dbReference>
<dbReference type="SUPFAM" id="SSF81343">
    <property type="entry name" value="Fumarate reductase respiratory complex transmembrane subunits"/>
    <property type="match status" value="1"/>
</dbReference>
<dbReference type="AlphaFoldDB" id="A0A4R2IPG1"/>
<evidence type="ECO:0000256" key="5">
    <source>
        <dbReference type="SAM" id="Phobius"/>
    </source>
</evidence>
<dbReference type="Proteomes" id="UP000295573">
    <property type="component" value="Unassembled WGS sequence"/>
</dbReference>